<evidence type="ECO:0000313" key="18">
    <source>
        <dbReference type="Proteomes" id="UP000188604"/>
    </source>
</evidence>
<evidence type="ECO:0000256" key="16">
    <source>
        <dbReference type="ARBA" id="ARBA00042798"/>
    </source>
</evidence>
<dbReference type="SUPFAM" id="SSF55729">
    <property type="entry name" value="Acyl-CoA N-acyltransferases (Nat)"/>
    <property type="match status" value="1"/>
</dbReference>
<dbReference type="GO" id="GO:0044716">
    <property type="term" value="F:8-oxo-GDP phosphatase activity"/>
    <property type="evidence" value="ECO:0007669"/>
    <property type="project" value="TreeGrafter"/>
</dbReference>
<dbReference type="CDD" id="cd03425">
    <property type="entry name" value="NUDIX_MutT_NudA_like"/>
    <property type="match status" value="1"/>
</dbReference>
<dbReference type="InterPro" id="IPR029119">
    <property type="entry name" value="MutY_C"/>
</dbReference>
<dbReference type="STRING" id="320497.A0U93_10735"/>
<evidence type="ECO:0000256" key="10">
    <source>
        <dbReference type="ARBA" id="ARBA00035861"/>
    </source>
</evidence>
<dbReference type="PRINTS" id="PR00502">
    <property type="entry name" value="NUDIXFAMILY"/>
</dbReference>
<gene>
    <name evidence="17" type="ORF">A0U93_10735</name>
</gene>
<evidence type="ECO:0000256" key="8">
    <source>
        <dbReference type="ARBA" id="ARBA00022842"/>
    </source>
</evidence>
<protein>
    <recommendedName>
        <fullName evidence="13">8-oxo-dGTP diphosphatase</fullName>
        <ecNumber evidence="12">3.6.1.55</ecNumber>
    </recommendedName>
    <alternativeName>
        <fullName evidence="16">7,8-dihydro-8-oxoguanine-triphosphatase</fullName>
    </alternativeName>
    <alternativeName>
        <fullName evidence="15">Mutator protein MutT</fullName>
    </alternativeName>
    <alternativeName>
        <fullName evidence="14">dGTP pyrophosphohydrolase</fullName>
    </alternativeName>
</protein>
<dbReference type="Gene3D" id="3.90.79.10">
    <property type="entry name" value="Nucleoside Triphosphate Pyrophosphohydrolase"/>
    <property type="match status" value="1"/>
</dbReference>
<dbReference type="PROSITE" id="PS00893">
    <property type="entry name" value="NUDIX_BOX"/>
    <property type="match status" value="1"/>
</dbReference>
<keyword evidence="4" id="KW-0235">DNA replication</keyword>
<dbReference type="GO" id="GO:0046872">
    <property type="term" value="F:metal ion binding"/>
    <property type="evidence" value="ECO:0007669"/>
    <property type="project" value="UniProtKB-KW"/>
</dbReference>
<dbReference type="PANTHER" id="PTHR47707:SF1">
    <property type="entry name" value="NUDIX HYDROLASE FAMILY PROTEIN"/>
    <property type="match status" value="1"/>
</dbReference>
<comment type="catalytic activity">
    <reaction evidence="11">
        <text>8-oxo-GTP + H2O = 8-oxo-GMP + diphosphate + H(+)</text>
        <dbReference type="Rhea" id="RHEA:67616"/>
        <dbReference type="ChEBI" id="CHEBI:15377"/>
        <dbReference type="ChEBI" id="CHEBI:15378"/>
        <dbReference type="ChEBI" id="CHEBI:33019"/>
        <dbReference type="ChEBI" id="CHEBI:143553"/>
        <dbReference type="ChEBI" id="CHEBI:145694"/>
    </reaction>
</comment>
<dbReference type="InterPro" id="IPR016181">
    <property type="entry name" value="Acyl_CoA_acyltransferase"/>
</dbReference>
<keyword evidence="8" id="KW-0460">Magnesium</keyword>
<dbReference type="EC" id="3.6.1.55" evidence="12"/>
<dbReference type="SUPFAM" id="SSF55811">
    <property type="entry name" value="Nudix"/>
    <property type="match status" value="1"/>
</dbReference>
<dbReference type="KEGG" id="nch:A0U93_10735"/>
<keyword evidence="3" id="KW-0515">Mutator protein</keyword>
<dbReference type="InterPro" id="IPR015797">
    <property type="entry name" value="NUDIX_hydrolase-like_dom_sf"/>
</dbReference>
<accession>A0A1U9KRG9</accession>
<dbReference type="AlphaFoldDB" id="A0A1U9KRG9"/>
<dbReference type="GO" id="GO:0006281">
    <property type="term" value="P:DNA repair"/>
    <property type="evidence" value="ECO:0007669"/>
    <property type="project" value="UniProtKB-KW"/>
</dbReference>
<dbReference type="GO" id="GO:0016747">
    <property type="term" value="F:acyltransferase activity, transferring groups other than amino-acyl groups"/>
    <property type="evidence" value="ECO:0007669"/>
    <property type="project" value="InterPro"/>
</dbReference>
<organism evidence="17 18">
    <name type="scientific">Neoasaia chiangmaiensis</name>
    <dbReference type="NCBI Taxonomy" id="320497"/>
    <lineage>
        <taxon>Bacteria</taxon>
        <taxon>Pseudomonadati</taxon>
        <taxon>Pseudomonadota</taxon>
        <taxon>Alphaproteobacteria</taxon>
        <taxon>Acetobacterales</taxon>
        <taxon>Acetobacteraceae</taxon>
        <taxon>Neoasaia</taxon>
    </lineage>
</organism>
<name>A0A1U9KRG9_9PROT</name>
<evidence type="ECO:0000256" key="9">
    <source>
        <dbReference type="ARBA" id="ARBA00023204"/>
    </source>
</evidence>
<keyword evidence="17" id="KW-0808">Transferase</keyword>
<reference evidence="17 18" key="1">
    <citation type="submission" date="2016-03" db="EMBL/GenBank/DDBJ databases">
        <title>Acetic acid bacteria sequencing.</title>
        <authorList>
            <person name="Brandt J."/>
            <person name="Jakob F."/>
            <person name="Vogel R.F."/>
        </authorList>
    </citation>
    <scope>NUCLEOTIDE SEQUENCE [LARGE SCALE GENOMIC DNA]</scope>
    <source>
        <strain evidence="17 18">NBRC 101099</strain>
    </source>
</reference>
<keyword evidence="7" id="KW-0378">Hydrolase</keyword>
<comment type="cofactor">
    <cofactor evidence="1">
        <name>Mg(2+)</name>
        <dbReference type="ChEBI" id="CHEBI:18420"/>
    </cofactor>
</comment>
<dbReference type="Proteomes" id="UP000188604">
    <property type="component" value="Chromosome"/>
</dbReference>
<evidence type="ECO:0000256" key="7">
    <source>
        <dbReference type="ARBA" id="ARBA00022801"/>
    </source>
</evidence>
<dbReference type="PROSITE" id="PS51462">
    <property type="entry name" value="NUDIX"/>
    <property type="match status" value="1"/>
</dbReference>
<evidence type="ECO:0000256" key="3">
    <source>
        <dbReference type="ARBA" id="ARBA00022457"/>
    </source>
</evidence>
<evidence type="ECO:0000256" key="13">
    <source>
        <dbReference type="ARBA" id="ARBA00040794"/>
    </source>
</evidence>
<dbReference type="InterPro" id="IPR000182">
    <property type="entry name" value="GNAT_dom"/>
</dbReference>
<dbReference type="GO" id="GO:0044715">
    <property type="term" value="F:8-oxo-dGDP phosphatase activity"/>
    <property type="evidence" value="ECO:0007669"/>
    <property type="project" value="TreeGrafter"/>
</dbReference>
<dbReference type="PANTHER" id="PTHR47707">
    <property type="entry name" value="8-OXO-DGTP DIPHOSPHATASE"/>
    <property type="match status" value="1"/>
</dbReference>
<dbReference type="RefSeq" id="WP_245824832.1">
    <property type="nucleotide sequence ID" value="NZ_BJXS01000003.1"/>
</dbReference>
<evidence type="ECO:0000256" key="6">
    <source>
        <dbReference type="ARBA" id="ARBA00022763"/>
    </source>
</evidence>
<dbReference type="GO" id="GO:0008413">
    <property type="term" value="F:8-oxo-7,8-dihydroguanosine triphosphate pyrophosphatase activity"/>
    <property type="evidence" value="ECO:0007669"/>
    <property type="project" value="TreeGrafter"/>
</dbReference>
<dbReference type="InterPro" id="IPR047127">
    <property type="entry name" value="MutT-like"/>
</dbReference>
<sequence>MTPTLEAGPYTLRMLQETDAPAVHRLINDWSVVRMLSHLPFPYPRELADAWLAETRRSSSGGEAFHFAVTKDDALLGCVGIVLERNRRTASLGYWIGRAHWGQGVATAAAGRAARWALAALPIEHLTADVAFDNDASAAVLRKIGFREAGTGRKSFLSRGSEHPVQLFTGSREDIAPEPATTTNNTRRTVLVVAAALVDAQQRILLARRPEGKPLAGLWEFPGGKVEAGENPEQALTRELQEELGIDIAQSCLAPFTFVSQDVGRFHLLMPLYLCRRWRNTPQSREGQELAWVPADRLADYPMPAPDRPLIPLLQELL</sequence>
<dbReference type="GO" id="GO:0035539">
    <property type="term" value="F:8-oxo-7,8-dihydrodeoxyguanosine triphosphate pyrophosphatase activity"/>
    <property type="evidence" value="ECO:0007669"/>
    <property type="project" value="UniProtKB-EC"/>
</dbReference>
<dbReference type="PROSITE" id="PS51186">
    <property type="entry name" value="GNAT"/>
    <property type="match status" value="1"/>
</dbReference>
<evidence type="ECO:0000256" key="1">
    <source>
        <dbReference type="ARBA" id="ARBA00001946"/>
    </source>
</evidence>
<dbReference type="Gene3D" id="3.40.630.30">
    <property type="match status" value="1"/>
</dbReference>
<evidence type="ECO:0000256" key="15">
    <source>
        <dbReference type="ARBA" id="ARBA00041979"/>
    </source>
</evidence>
<dbReference type="InterPro" id="IPR020084">
    <property type="entry name" value="NUDIX_hydrolase_CS"/>
</dbReference>
<evidence type="ECO:0000313" key="17">
    <source>
        <dbReference type="EMBL" id="AQS88339.1"/>
    </source>
</evidence>
<dbReference type="FunFam" id="3.90.79.10:FF:000014">
    <property type="entry name" value="8-oxo-dGTP diphosphatase MutT"/>
    <property type="match status" value="1"/>
</dbReference>
<keyword evidence="6" id="KW-0227">DNA damage</keyword>
<dbReference type="Pfam" id="PF13302">
    <property type="entry name" value="Acetyltransf_3"/>
    <property type="match status" value="1"/>
</dbReference>
<dbReference type="Pfam" id="PF14815">
    <property type="entry name" value="NUDIX_4"/>
    <property type="match status" value="1"/>
</dbReference>
<keyword evidence="5" id="KW-0479">Metal-binding</keyword>
<keyword evidence="9" id="KW-0234">DNA repair</keyword>
<dbReference type="GO" id="GO:0006260">
    <property type="term" value="P:DNA replication"/>
    <property type="evidence" value="ECO:0007669"/>
    <property type="project" value="UniProtKB-KW"/>
</dbReference>
<dbReference type="InterPro" id="IPR000086">
    <property type="entry name" value="NUDIX_hydrolase_dom"/>
</dbReference>
<dbReference type="InterPro" id="IPR020476">
    <property type="entry name" value="Nudix_hydrolase"/>
</dbReference>
<comment type="catalytic activity">
    <reaction evidence="10">
        <text>8-oxo-dGTP + H2O = 8-oxo-dGMP + diphosphate + H(+)</text>
        <dbReference type="Rhea" id="RHEA:31575"/>
        <dbReference type="ChEBI" id="CHEBI:15377"/>
        <dbReference type="ChEBI" id="CHEBI:15378"/>
        <dbReference type="ChEBI" id="CHEBI:33019"/>
        <dbReference type="ChEBI" id="CHEBI:63224"/>
        <dbReference type="ChEBI" id="CHEBI:77896"/>
        <dbReference type="EC" id="3.6.1.55"/>
    </reaction>
</comment>
<evidence type="ECO:0000256" key="12">
    <source>
        <dbReference type="ARBA" id="ARBA00038905"/>
    </source>
</evidence>
<keyword evidence="18" id="KW-1185">Reference proteome</keyword>
<proteinExistence type="inferred from homology"/>
<evidence type="ECO:0000256" key="14">
    <source>
        <dbReference type="ARBA" id="ARBA00041592"/>
    </source>
</evidence>
<evidence type="ECO:0000256" key="5">
    <source>
        <dbReference type="ARBA" id="ARBA00022723"/>
    </source>
</evidence>
<evidence type="ECO:0000256" key="2">
    <source>
        <dbReference type="ARBA" id="ARBA00005582"/>
    </source>
</evidence>
<evidence type="ECO:0000256" key="11">
    <source>
        <dbReference type="ARBA" id="ARBA00036904"/>
    </source>
</evidence>
<dbReference type="EMBL" id="CP014691">
    <property type="protein sequence ID" value="AQS88339.1"/>
    <property type="molecule type" value="Genomic_DNA"/>
</dbReference>
<evidence type="ECO:0000256" key="4">
    <source>
        <dbReference type="ARBA" id="ARBA00022705"/>
    </source>
</evidence>
<comment type="similarity">
    <text evidence="2">Belongs to the Nudix hydrolase family.</text>
</comment>